<dbReference type="InterPro" id="IPR009057">
    <property type="entry name" value="Homeodomain-like_sf"/>
</dbReference>
<feature type="DNA-binding region" description="H-T-H motif" evidence="2">
    <location>
        <begin position="42"/>
        <end position="61"/>
    </location>
</feature>
<dbReference type="PANTHER" id="PTHR30055">
    <property type="entry name" value="HTH-TYPE TRANSCRIPTIONAL REGULATOR RUTR"/>
    <property type="match status" value="1"/>
</dbReference>
<evidence type="ECO:0000259" key="3">
    <source>
        <dbReference type="PROSITE" id="PS50977"/>
    </source>
</evidence>
<dbReference type="PANTHER" id="PTHR30055:SF153">
    <property type="entry name" value="HTH-TYPE TRANSCRIPTIONAL REPRESSOR RV3405C"/>
    <property type="match status" value="1"/>
</dbReference>
<reference evidence="5" key="1">
    <citation type="journal article" date="2019" name="Int. J. Syst. Evol. Microbiol.">
        <title>The Global Catalogue of Microorganisms (GCM) 10K type strain sequencing project: providing services to taxonomists for standard genome sequencing and annotation.</title>
        <authorList>
            <consortium name="The Broad Institute Genomics Platform"/>
            <consortium name="The Broad Institute Genome Sequencing Center for Infectious Disease"/>
            <person name="Wu L."/>
            <person name="Ma J."/>
        </authorList>
    </citation>
    <scope>NUCLEOTIDE SEQUENCE [LARGE SCALE GENOMIC DNA]</scope>
    <source>
        <strain evidence="5">JCM 18542</strain>
    </source>
</reference>
<sequence length="212" mass="22749">MGVTDDGVRALMGAGAGVAEADARILEAALEQFALTGVRKTSTDDIAHRAGVNRATLYRRLGTKDDVVRAAYLYEAARVLAHIERAVAGIDELEEYVVTFFTVTVRAVRGNPLLERMLRVDRDETLRSLTVGAGDVLTLATAFLADKIRTLRARDAGAEGGDARLGDVEALSAVLARLTQSLLLTTDGPPQLDDDEEFRAFATALLVPLIRG</sequence>
<dbReference type="Pfam" id="PF00440">
    <property type="entry name" value="TetR_N"/>
    <property type="match status" value="1"/>
</dbReference>
<feature type="domain" description="HTH tetR-type" evidence="3">
    <location>
        <begin position="19"/>
        <end position="79"/>
    </location>
</feature>
<dbReference type="Proteomes" id="UP001500839">
    <property type="component" value="Unassembled WGS sequence"/>
</dbReference>
<evidence type="ECO:0000313" key="4">
    <source>
        <dbReference type="EMBL" id="GAA4807314.1"/>
    </source>
</evidence>
<dbReference type="PROSITE" id="PS50977">
    <property type="entry name" value="HTH_TETR_2"/>
    <property type="match status" value="1"/>
</dbReference>
<dbReference type="InterPro" id="IPR001647">
    <property type="entry name" value="HTH_TetR"/>
</dbReference>
<keyword evidence="1 2" id="KW-0238">DNA-binding</keyword>
<evidence type="ECO:0000313" key="5">
    <source>
        <dbReference type="Proteomes" id="UP001500839"/>
    </source>
</evidence>
<comment type="caution">
    <text evidence="4">The sequence shown here is derived from an EMBL/GenBank/DDBJ whole genome shotgun (WGS) entry which is preliminary data.</text>
</comment>
<name>A0ABP9CDP9_9ACTN</name>
<dbReference type="Gene3D" id="1.10.357.10">
    <property type="entry name" value="Tetracycline Repressor, domain 2"/>
    <property type="match status" value="1"/>
</dbReference>
<dbReference type="PRINTS" id="PR00455">
    <property type="entry name" value="HTHTETR"/>
</dbReference>
<evidence type="ECO:0000256" key="1">
    <source>
        <dbReference type="ARBA" id="ARBA00023125"/>
    </source>
</evidence>
<protein>
    <submittedName>
        <fullName evidence="4">TetR/AcrR family transcriptional regulator</fullName>
    </submittedName>
</protein>
<organism evidence="4 5">
    <name type="scientific">Tomitella cavernea</name>
    <dbReference type="NCBI Taxonomy" id="1387982"/>
    <lineage>
        <taxon>Bacteria</taxon>
        <taxon>Bacillati</taxon>
        <taxon>Actinomycetota</taxon>
        <taxon>Actinomycetes</taxon>
        <taxon>Mycobacteriales</taxon>
        <taxon>Tomitella</taxon>
    </lineage>
</organism>
<gene>
    <name evidence="4" type="ORF">GCM10023353_08400</name>
</gene>
<dbReference type="EMBL" id="BAABKQ010000001">
    <property type="protein sequence ID" value="GAA4807314.1"/>
    <property type="molecule type" value="Genomic_DNA"/>
</dbReference>
<accession>A0ABP9CDP9</accession>
<keyword evidence="5" id="KW-1185">Reference proteome</keyword>
<dbReference type="InterPro" id="IPR050109">
    <property type="entry name" value="HTH-type_TetR-like_transc_reg"/>
</dbReference>
<proteinExistence type="predicted"/>
<evidence type="ECO:0000256" key="2">
    <source>
        <dbReference type="PROSITE-ProRule" id="PRU00335"/>
    </source>
</evidence>
<dbReference type="SUPFAM" id="SSF46689">
    <property type="entry name" value="Homeodomain-like"/>
    <property type="match status" value="1"/>
</dbReference>